<evidence type="ECO:0000256" key="2">
    <source>
        <dbReference type="ARBA" id="ARBA00022737"/>
    </source>
</evidence>
<keyword evidence="1 5" id="KW-0768">Sushi</keyword>
<feature type="domain" description="Sushi" evidence="8">
    <location>
        <begin position="581"/>
        <end position="645"/>
    </location>
</feature>
<evidence type="ECO:0000313" key="10">
    <source>
        <dbReference type="Proteomes" id="UP000005408"/>
    </source>
</evidence>
<evidence type="ECO:0000256" key="3">
    <source>
        <dbReference type="ARBA" id="ARBA00023157"/>
    </source>
</evidence>
<proteinExistence type="predicted"/>
<evidence type="ECO:0000256" key="1">
    <source>
        <dbReference type="ARBA" id="ARBA00022659"/>
    </source>
</evidence>
<evidence type="ECO:0000259" key="8">
    <source>
        <dbReference type="PROSITE" id="PS50923"/>
    </source>
</evidence>
<dbReference type="AlphaFoldDB" id="A0A8W8IXB8"/>
<protein>
    <recommendedName>
        <fullName evidence="8">Sushi domain-containing protein</fullName>
    </recommendedName>
</protein>
<dbReference type="Gene3D" id="2.10.70.10">
    <property type="entry name" value="Complement Module, domain 1"/>
    <property type="match status" value="5"/>
</dbReference>
<evidence type="ECO:0000256" key="7">
    <source>
        <dbReference type="SAM" id="Phobius"/>
    </source>
</evidence>
<feature type="domain" description="Sushi" evidence="8">
    <location>
        <begin position="646"/>
        <end position="709"/>
    </location>
</feature>
<feature type="domain" description="Sushi" evidence="8">
    <location>
        <begin position="521"/>
        <end position="580"/>
    </location>
</feature>
<accession>A0A8W8IXB8</accession>
<dbReference type="PANTHER" id="PTHR19325">
    <property type="entry name" value="COMPLEMENT COMPONENT-RELATED SUSHI DOMAIN-CONTAINING"/>
    <property type="match status" value="1"/>
</dbReference>
<name>A0A8W8IXB8_MAGGI</name>
<dbReference type="CDD" id="cd00033">
    <property type="entry name" value="CCP"/>
    <property type="match status" value="5"/>
</dbReference>
<dbReference type="SUPFAM" id="SSF57535">
    <property type="entry name" value="Complement control module/SCR domain"/>
    <property type="match status" value="6"/>
</dbReference>
<dbReference type="InterPro" id="IPR035976">
    <property type="entry name" value="Sushi/SCR/CCP_sf"/>
</dbReference>
<keyword evidence="4" id="KW-0325">Glycoprotein</keyword>
<dbReference type="EnsemblMetazoa" id="G16285.1">
    <property type="protein sequence ID" value="G16285.1:cds"/>
    <property type="gene ID" value="G16285"/>
</dbReference>
<dbReference type="InterPro" id="IPR050350">
    <property type="entry name" value="Compl-Cell_Adhes-Reg"/>
</dbReference>
<dbReference type="Proteomes" id="UP000005408">
    <property type="component" value="Unassembled WGS sequence"/>
</dbReference>
<keyword evidence="2" id="KW-0677">Repeat</keyword>
<dbReference type="PROSITE" id="PS50923">
    <property type="entry name" value="SUSHI"/>
    <property type="match status" value="5"/>
</dbReference>
<evidence type="ECO:0000256" key="4">
    <source>
        <dbReference type="ARBA" id="ARBA00023180"/>
    </source>
</evidence>
<dbReference type="SMART" id="SM00032">
    <property type="entry name" value="CCP"/>
    <property type="match status" value="6"/>
</dbReference>
<dbReference type="Pfam" id="PF00084">
    <property type="entry name" value="Sushi"/>
    <property type="match status" value="5"/>
</dbReference>
<feature type="domain" description="Sushi" evidence="8">
    <location>
        <begin position="400"/>
        <end position="461"/>
    </location>
</feature>
<keyword evidence="3" id="KW-1015">Disulfide bond</keyword>
<feature type="domain" description="Sushi" evidence="8">
    <location>
        <begin position="710"/>
        <end position="768"/>
    </location>
</feature>
<keyword evidence="7" id="KW-0472">Membrane</keyword>
<dbReference type="PANTHER" id="PTHR19325:SF560">
    <property type="entry name" value="SUSHI, VON WILLEBRAND FACTOR TYPE A, EGF AND PENTRAXIN DOMAIN-CONTAINING PROTEIN 1"/>
    <property type="match status" value="1"/>
</dbReference>
<feature type="transmembrane region" description="Helical" evidence="7">
    <location>
        <begin position="821"/>
        <end position="845"/>
    </location>
</feature>
<feature type="compositionally biased region" description="Polar residues" evidence="6">
    <location>
        <begin position="860"/>
        <end position="874"/>
    </location>
</feature>
<organism evidence="9 10">
    <name type="scientific">Magallana gigas</name>
    <name type="common">Pacific oyster</name>
    <name type="synonym">Crassostrea gigas</name>
    <dbReference type="NCBI Taxonomy" id="29159"/>
    <lineage>
        <taxon>Eukaryota</taxon>
        <taxon>Metazoa</taxon>
        <taxon>Spiralia</taxon>
        <taxon>Lophotrochozoa</taxon>
        <taxon>Mollusca</taxon>
        <taxon>Bivalvia</taxon>
        <taxon>Autobranchia</taxon>
        <taxon>Pteriomorphia</taxon>
        <taxon>Ostreida</taxon>
        <taxon>Ostreoidea</taxon>
        <taxon>Ostreidae</taxon>
        <taxon>Magallana</taxon>
    </lineage>
</organism>
<reference evidence="9" key="1">
    <citation type="submission" date="2022-08" db="UniProtKB">
        <authorList>
            <consortium name="EnsemblMetazoa"/>
        </authorList>
    </citation>
    <scope>IDENTIFICATION</scope>
    <source>
        <strain evidence="9">05x7-T-G4-1.051#20</strain>
    </source>
</reference>
<sequence length="900" mass="97864">MTTNGLSPPDFVSSWTSITAYSNPEVTITHGFGEMPMKLDVFVRVTHPVHGTVTFSATGSGQTSDDPSKPFGGVIYLYNTNSVKIMAPGPSSCSPCSGGVAYFGDSGFSGPSSTSGVIVSGEVMVRAWKTCTFVKPATISSAYPLSNAGNNYYQIPIGSAPDLVLVKAFFDDGWIMDAQGTVSLTEGSNVGGVQYVFDVSNAYVRTPKDGKMFNGINWGSAGDLEYINGSVRVYTWSFQGLEYDPNLLTSSYSGSTDPVTKTLTYDVHNSSIIMMVHASSRDPNHYGLTFPVSGTAMTDGGGVTGKYGSLFYAYDNNNQIFFWKPSSGMGCHTMIGGAWSDHLLDGTTDCSNLPNIDIRFLQATIDELPCEEKGCSGTPAGPFCDCGGTGMEGQYCSSRVACPPLIFGVDAIFATFIDMEYKFQDSVVFECMVGFEFSSGSDNRTCQADATWSGAPYTCTPVPCPDVDPPILGVINGTYNKWFGEEVTFECNPGHDVLSGDFNRTCQANQTWTGTRLECALSCGDPDPLPYNAHQTNFGNTYGVVATYACDQGHEYSSGDTAMLCQTTGQWNGTALNCSRVHCGWPANGTNTNMTITGTQYQDKVFYHCFPGYEYYNIYNTLYYETFPRHCLHTAVWQPPIDCQKKVCGDPGTPVRAALDHANSNVGNYEFMSIQRYNCYTGYEVISGSLQIECTEFGTWNDTVPTCDIRKCIHFGNVTNGFVYYQGLEYLNHAVTVCDPGYALSSGDAMRMCDANGYWTGNVPVCQEVRVIYFIDPFDLNYTLPSILELEELKNTVKIDPKNTSSYMRSLKSQNDPRPSAMAIGVSGLLIILGICAYICSLDLISHVRENGKVKVTQGMPKNNTNVVAENGSSDKFAKKGKKRNQGSAMSVEDTPHVYA</sequence>
<keyword evidence="10" id="KW-1185">Reference proteome</keyword>
<feature type="region of interest" description="Disordered" evidence="6">
    <location>
        <begin position="857"/>
        <end position="900"/>
    </location>
</feature>
<evidence type="ECO:0000256" key="5">
    <source>
        <dbReference type="PROSITE-ProRule" id="PRU00302"/>
    </source>
</evidence>
<evidence type="ECO:0000313" key="9">
    <source>
        <dbReference type="EnsemblMetazoa" id="G16285.1:cds"/>
    </source>
</evidence>
<keyword evidence="7" id="KW-0812">Transmembrane</keyword>
<evidence type="ECO:0000256" key="6">
    <source>
        <dbReference type="SAM" id="MobiDB-lite"/>
    </source>
</evidence>
<comment type="caution">
    <text evidence="5">Lacks conserved residue(s) required for the propagation of feature annotation.</text>
</comment>
<keyword evidence="7" id="KW-1133">Transmembrane helix</keyword>
<dbReference type="InterPro" id="IPR000436">
    <property type="entry name" value="Sushi_SCR_CCP_dom"/>
</dbReference>